<dbReference type="InterPro" id="IPR007040">
    <property type="entry name" value="Ribosome_modulation_factor"/>
</dbReference>
<feature type="transmembrane region" description="Helical" evidence="3">
    <location>
        <begin position="328"/>
        <end position="348"/>
    </location>
</feature>
<dbReference type="InterPro" id="IPR001036">
    <property type="entry name" value="Acrflvin-R"/>
</dbReference>
<dbReference type="SUPFAM" id="SSF82693">
    <property type="entry name" value="Multidrug efflux transporter AcrB pore domain, PN1, PN2, PC1 and PC2 subdomains"/>
    <property type="match status" value="1"/>
</dbReference>
<dbReference type="Gene3D" id="1.20.1640.10">
    <property type="entry name" value="Multidrug efflux transporter AcrB transmembrane domain"/>
    <property type="match status" value="2"/>
</dbReference>
<dbReference type="Gene3D" id="3.30.70.1440">
    <property type="entry name" value="Multidrug efflux transporter AcrB pore domain"/>
    <property type="match status" value="1"/>
</dbReference>
<dbReference type="SUPFAM" id="SSF82714">
    <property type="entry name" value="Multidrug efflux transporter AcrB TolC docking domain, DN and DC subdomains"/>
    <property type="match status" value="2"/>
</dbReference>
<feature type="transmembrane region" description="Helical" evidence="3">
    <location>
        <begin position="896"/>
        <end position="915"/>
    </location>
</feature>
<feature type="transmembrane region" description="Helical" evidence="3">
    <location>
        <begin position="921"/>
        <end position="946"/>
    </location>
</feature>
<dbReference type="EMBL" id="CZQC01000067">
    <property type="protein sequence ID" value="CUS42492.1"/>
    <property type="molecule type" value="Genomic_DNA"/>
</dbReference>
<dbReference type="Pfam" id="PF04957">
    <property type="entry name" value="RMF"/>
    <property type="match status" value="1"/>
</dbReference>
<dbReference type="SUPFAM" id="SSF82866">
    <property type="entry name" value="Multidrug efflux transporter AcrB transmembrane domain"/>
    <property type="match status" value="2"/>
</dbReference>
<feature type="transmembrane region" description="Helical" evidence="3">
    <location>
        <begin position="12"/>
        <end position="30"/>
    </location>
</feature>
<name>A0A170PMA4_9ZZZZ</name>
<dbReference type="Pfam" id="PF00873">
    <property type="entry name" value="ACR_tran"/>
    <property type="match status" value="1"/>
</dbReference>
<protein>
    <submittedName>
        <fullName evidence="4">Acriflavin resistance protein</fullName>
    </submittedName>
</protein>
<gene>
    <name evidence="4" type="ORF">MGWOODY_Tha1815</name>
</gene>
<keyword evidence="3" id="KW-0812">Transmembrane</keyword>
<dbReference type="GO" id="GO:0006417">
    <property type="term" value="P:regulation of translation"/>
    <property type="evidence" value="ECO:0007669"/>
    <property type="project" value="UniProtKB-KW"/>
</dbReference>
<feature type="transmembrane region" description="Helical" evidence="3">
    <location>
        <begin position="456"/>
        <end position="476"/>
    </location>
</feature>
<dbReference type="GO" id="GO:0042910">
    <property type="term" value="F:xenobiotic transmembrane transporter activity"/>
    <property type="evidence" value="ECO:0007669"/>
    <property type="project" value="TreeGrafter"/>
</dbReference>
<reference evidence="4" key="1">
    <citation type="submission" date="2015-10" db="EMBL/GenBank/DDBJ databases">
        <authorList>
            <person name="Gilbert D.G."/>
        </authorList>
    </citation>
    <scope>NUCLEOTIDE SEQUENCE</scope>
</reference>
<keyword evidence="3" id="KW-0472">Membrane</keyword>
<dbReference type="PANTHER" id="PTHR32063">
    <property type="match status" value="1"/>
</dbReference>
<keyword evidence="1" id="KW-0963">Cytoplasm</keyword>
<keyword evidence="3" id="KW-1133">Transmembrane helix</keyword>
<feature type="transmembrane region" description="Helical" evidence="3">
    <location>
        <begin position="525"/>
        <end position="547"/>
    </location>
</feature>
<dbReference type="GO" id="GO:0005886">
    <property type="term" value="C:plasma membrane"/>
    <property type="evidence" value="ECO:0007669"/>
    <property type="project" value="TreeGrafter"/>
</dbReference>
<keyword evidence="2" id="KW-0810">Translation regulation</keyword>
<evidence type="ECO:0000256" key="2">
    <source>
        <dbReference type="ARBA" id="ARBA00022845"/>
    </source>
</evidence>
<feature type="transmembrane region" description="Helical" evidence="3">
    <location>
        <begin position="425"/>
        <end position="444"/>
    </location>
</feature>
<feature type="transmembrane region" description="Helical" evidence="3">
    <location>
        <begin position="872"/>
        <end position="889"/>
    </location>
</feature>
<dbReference type="Gene3D" id="3.30.70.1430">
    <property type="entry name" value="Multidrug efflux transporter AcrB pore domain"/>
    <property type="match status" value="2"/>
</dbReference>
<organism evidence="4">
    <name type="scientific">hydrothermal vent metagenome</name>
    <dbReference type="NCBI Taxonomy" id="652676"/>
    <lineage>
        <taxon>unclassified sequences</taxon>
        <taxon>metagenomes</taxon>
        <taxon>ecological metagenomes</taxon>
    </lineage>
</organism>
<sequence length="1088" mass="120315">MKSSISWFANNPVAANLCMICILVLGFLSIPETRKELLPNVSLERISIQSKLPGASVETVESSICRPIENRIYDIQGTIDLTSYAYEGICSITLDVDEGFVTKEIVDEVKSRLEAKDLLPKEATTPDVVELTVRNRVAKLILSGPVSYSVLTASARQLRTDLLEFSAVSIVELEDMKKSEIRISIPAFNLQKYQISFDEISAMIQKQSGFLPGGMLQTSEGDVLITSDAYRDSSESYANIVIAADPDGGEVRLGDIADIIDNRFSNQPQASFDRQPAVSIDVFRVGNQNITDISDVIHNHLADSNLPQNVKVYVWQDESKNFQSRVDLLVSNAFSGLVLLFIVLLLFLSARLSFWVSLGIPIAFLGTIFILPVFDVSINIVSLFAFILVLGIVVDDAVVVGESIHLQNQKGLYGTEGALQGVFEVYKPIFFAVATTVVAFLPLVSLPGPEGKLMRAIPIVVIGTLIFSLIESLYILPAHLSGTHKNEKPGNKVLTAIQNVFSVFLDTLIKWVYTPVLTVCLRNKGLVVLTFTVVFALFIVLLSQGWIKTALFAAIEGDVVVANVAFPEGSPREKTEKALRHLIAAADQVQAEYEAKDASAIEHIYSVVAPKNTFTSYSVDKSMDHKGQVIIELPSSETRTYSGQDVLARWRELAGDIQDTTSLQYSASLNPTNPDIQIEFSGYDIDDLMSAANQLAEKLRDYDGTFDIHTSQEEEKQEAEIKLKDNAVALGLTLESVIRQINRAFQGNVVQRIQTQDDEVEVWVGLPKDERSSPWYLENMHIEYAPGQYVSLSTIAAIEYRPSKTHIKRYDRKRVISVSAFVNPAQNSVKNIQTDLATNYLDGLVKNMPGIKWDVGGYQRAVTLFLDILMKYYLFAILAMYLMMAVLFSSYSQPLLVLYAIPFGLLGSVTGHILLDLELTLWSFVGMVAVSGVVVNDNLVLIDYINTQRAKGENVFVSVCEAGRVRFRPIMLTSLTTFVGLAPLISETSVQAQFLIPMAVSLAFGVVFATLISLLLVPATYLMMVEWQTTLLRLFKQTPKGGSEDLVEAAYQRGFEQGTRNTRKAVCPYKDDVLSSSWEAGLNDARNL</sequence>
<dbReference type="InterPro" id="IPR023200">
    <property type="entry name" value="RMF_sf"/>
</dbReference>
<dbReference type="InterPro" id="IPR027463">
    <property type="entry name" value="AcrB_DN_DC_subdom"/>
</dbReference>
<dbReference type="Gene3D" id="3.30.70.1320">
    <property type="entry name" value="Multidrug efflux transporter AcrB pore domain like"/>
    <property type="match status" value="1"/>
</dbReference>
<feature type="transmembrane region" description="Helical" evidence="3">
    <location>
        <begin position="354"/>
        <end position="374"/>
    </location>
</feature>
<dbReference type="Gene3D" id="1.10.10.620">
    <property type="entry name" value="ribosome modulation factor like domain"/>
    <property type="match status" value="1"/>
</dbReference>
<dbReference type="PANTHER" id="PTHR32063:SF33">
    <property type="entry name" value="RND SUPERFAMILY EFFLUX PUMP PERMEASE COMPONENT"/>
    <property type="match status" value="1"/>
</dbReference>
<dbReference type="AlphaFoldDB" id="A0A170PMA4"/>
<evidence type="ECO:0000256" key="3">
    <source>
        <dbReference type="SAM" id="Phobius"/>
    </source>
</evidence>
<evidence type="ECO:0000313" key="4">
    <source>
        <dbReference type="EMBL" id="CUS42492.1"/>
    </source>
</evidence>
<dbReference type="PRINTS" id="PR00702">
    <property type="entry name" value="ACRIFLAVINRP"/>
</dbReference>
<feature type="transmembrane region" description="Helical" evidence="3">
    <location>
        <begin position="967"/>
        <end position="986"/>
    </location>
</feature>
<accession>A0A170PMA4</accession>
<feature type="transmembrane region" description="Helical" evidence="3">
    <location>
        <begin position="381"/>
        <end position="405"/>
    </location>
</feature>
<dbReference type="Gene3D" id="3.30.2090.10">
    <property type="entry name" value="Multidrug efflux transporter AcrB TolC docking domain, DN and DC subdomains"/>
    <property type="match status" value="2"/>
</dbReference>
<evidence type="ECO:0000256" key="1">
    <source>
        <dbReference type="ARBA" id="ARBA00022490"/>
    </source>
</evidence>
<proteinExistence type="predicted"/>
<feature type="transmembrane region" description="Helical" evidence="3">
    <location>
        <begin position="998"/>
        <end position="1024"/>
    </location>
</feature>